<dbReference type="EMBL" id="QQZK01000001">
    <property type="protein sequence ID" value="KAF5105111.1"/>
    <property type="molecule type" value="Genomic_DNA"/>
</dbReference>
<dbReference type="InterPro" id="IPR003172">
    <property type="entry name" value="ML_dom"/>
</dbReference>
<keyword evidence="12" id="KW-1185">Reference proteome</keyword>
<feature type="signal peptide" evidence="8">
    <location>
        <begin position="1"/>
        <end position="19"/>
    </location>
</feature>
<dbReference type="Proteomes" id="UP000750522">
    <property type="component" value="Unassembled WGS sequence"/>
</dbReference>
<keyword evidence="5" id="KW-0813">Transport</keyword>
<evidence type="ECO:0000256" key="1">
    <source>
        <dbReference type="ARBA" id="ARBA00002053"/>
    </source>
</evidence>
<accession>A0A0J9XJV2</accession>
<evidence type="ECO:0000313" key="12">
    <source>
        <dbReference type="Proteomes" id="UP000242525"/>
    </source>
</evidence>
<sequence length="178" mass="19390">MKLAVPLLALSAATTPAFAFPLLSWDYLSGFVQNPFSISRLPGYEKPIPGDSPVNVCDLDQPKLVEIYHLDIAPNPPQKGKNVTIYAEGIVKKTIKEGAYVDVEVRYGYIKLLQQTFDLCEQSKSVGIECPIEEGKVTLNSSAAIPIEVPPGKYSVAARAYTVDDEPITCLSATVLFQ</sequence>
<evidence type="ECO:0000256" key="2">
    <source>
        <dbReference type="ARBA" id="ARBA00006370"/>
    </source>
</evidence>
<evidence type="ECO:0000313" key="11">
    <source>
        <dbReference type="EMBL" id="KAF5105111.1"/>
    </source>
</evidence>
<comment type="similarity">
    <text evidence="2">Belongs to the NPC2 family.</text>
</comment>
<gene>
    <name evidence="10" type="ORF">BN980_GECA26s00241g</name>
    <name evidence="11" type="ORF">DV451_000027</name>
</gene>
<evidence type="ECO:0000256" key="4">
    <source>
        <dbReference type="ARBA" id="ARBA00016056"/>
    </source>
</evidence>
<reference evidence="10 12" key="1">
    <citation type="submission" date="2014-03" db="EMBL/GenBank/DDBJ databases">
        <authorList>
            <person name="Casaregola S."/>
        </authorList>
    </citation>
    <scope>NUCLEOTIDE SEQUENCE [LARGE SCALE GENOMIC DNA]</scope>
    <source>
        <strain evidence="10 12">CLIB 918</strain>
    </source>
</reference>
<reference evidence="11" key="2">
    <citation type="journal article" date="2020" name="Front. Microbiol.">
        <title>Phenotypic and Genetic Characterization of the Cheese Ripening Yeast Geotrichum candidum.</title>
        <authorList>
            <person name="Perkins V."/>
            <person name="Vignola S."/>
            <person name="Lessard M.H."/>
            <person name="Plante P.L."/>
            <person name="Corbeil J."/>
            <person name="Dugat-Bony E."/>
            <person name="Frenette M."/>
            <person name="Labrie S."/>
        </authorList>
    </citation>
    <scope>NUCLEOTIDE SEQUENCE</scope>
    <source>
        <strain evidence="11">LMA-70</strain>
    </source>
</reference>
<dbReference type="OrthoDB" id="6409159at2759"/>
<dbReference type="InterPro" id="IPR039670">
    <property type="entry name" value="NPC2-like"/>
</dbReference>
<dbReference type="EMBL" id="CCBN010000026">
    <property type="protein sequence ID" value="CDO57840.1"/>
    <property type="molecule type" value="Genomic_DNA"/>
</dbReference>
<dbReference type="CDD" id="cd00917">
    <property type="entry name" value="PG-PI_TP"/>
    <property type="match status" value="1"/>
</dbReference>
<evidence type="ECO:0000313" key="10">
    <source>
        <dbReference type="EMBL" id="CDO57840.1"/>
    </source>
</evidence>
<evidence type="ECO:0000256" key="8">
    <source>
        <dbReference type="SAM" id="SignalP"/>
    </source>
</evidence>
<dbReference type="InterPro" id="IPR033917">
    <property type="entry name" value="ML_PG-PI_TP"/>
</dbReference>
<evidence type="ECO:0000259" key="9">
    <source>
        <dbReference type="SMART" id="SM00737"/>
    </source>
</evidence>
<keyword evidence="7" id="KW-0445">Lipid transport</keyword>
<dbReference type="SUPFAM" id="SSF81296">
    <property type="entry name" value="E set domains"/>
    <property type="match status" value="1"/>
</dbReference>
<dbReference type="SMART" id="SM00737">
    <property type="entry name" value="ML"/>
    <property type="match status" value="1"/>
</dbReference>
<comment type="subunit">
    <text evidence="3">Monomer.</text>
</comment>
<feature type="chain" id="PRO_5044544402" description="Phosphatidylglycerol/phosphatidylinositol transfer protein" evidence="8">
    <location>
        <begin position="20"/>
        <end position="178"/>
    </location>
</feature>
<dbReference type="InterPro" id="IPR014756">
    <property type="entry name" value="Ig_E-set"/>
</dbReference>
<comment type="function">
    <text evidence="1">Catalyzes the intermembrane transfer of phosphatidylglycerol and phosphatidylinositol.</text>
</comment>
<name>A0A0J9XJV2_GEOCN</name>
<dbReference type="Gene3D" id="2.60.40.770">
    <property type="match status" value="1"/>
</dbReference>
<comment type="caution">
    <text evidence="10">The sequence shown here is derived from an EMBL/GenBank/DDBJ whole genome shotgun (WGS) entry which is preliminary data.</text>
</comment>
<reference evidence="11" key="3">
    <citation type="submission" date="2020-01" db="EMBL/GenBank/DDBJ databases">
        <authorList>
            <person name="Perkins V."/>
            <person name="Lessard M.-H."/>
            <person name="Dugat-Bony E."/>
            <person name="Frenette M."/>
            <person name="Labrie S."/>
        </authorList>
    </citation>
    <scope>NUCLEOTIDE SEQUENCE</scope>
    <source>
        <strain evidence="11">LMA-70</strain>
    </source>
</reference>
<dbReference type="GO" id="GO:0032934">
    <property type="term" value="F:sterol binding"/>
    <property type="evidence" value="ECO:0007669"/>
    <property type="project" value="InterPro"/>
</dbReference>
<keyword evidence="6 8" id="KW-0732">Signal</keyword>
<evidence type="ECO:0000256" key="7">
    <source>
        <dbReference type="ARBA" id="ARBA00023055"/>
    </source>
</evidence>
<dbReference type="Proteomes" id="UP000242525">
    <property type="component" value="Unassembled WGS sequence"/>
</dbReference>
<evidence type="ECO:0000256" key="6">
    <source>
        <dbReference type="ARBA" id="ARBA00022729"/>
    </source>
</evidence>
<dbReference type="AlphaFoldDB" id="A0A0J9XJV2"/>
<proteinExistence type="inferred from homology"/>
<evidence type="ECO:0000256" key="3">
    <source>
        <dbReference type="ARBA" id="ARBA00011245"/>
    </source>
</evidence>
<dbReference type="PANTHER" id="PTHR11306:SF0">
    <property type="entry name" value="PHOSPHATIDYLGLYCEROL_PHOSPHATIDYLINOSITOL TRANSFER PROTEIN"/>
    <property type="match status" value="1"/>
</dbReference>
<dbReference type="Pfam" id="PF02221">
    <property type="entry name" value="E1_DerP2_DerF2"/>
    <property type="match status" value="1"/>
</dbReference>
<dbReference type="GO" id="GO:0032366">
    <property type="term" value="P:intracellular sterol transport"/>
    <property type="evidence" value="ECO:0007669"/>
    <property type="project" value="InterPro"/>
</dbReference>
<evidence type="ECO:0000256" key="5">
    <source>
        <dbReference type="ARBA" id="ARBA00022448"/>
    </source>
</evidence>
<protein>
    <recommendedName>
        <fullName evidence="4">Phosphatidylglycerol/phosphatidylinositol transfer protein</fullName>
    </recommendedName>
</protein>
<feature type="domain" description="MD-2-related lipid-recognition" evidence="9">
    <location>
        <begin position="54"/>
        <end position="175"/>
    </location>
</feature>
<dbReference type="PANTHER" id="PTHR11306">
    <property type="entry name" value="NIEMANN PICK TYPE C2 PROTEIN NPC2-RELATED"/>
    <property type="match status" value="1"/>
</dbReference>
<organism evidence="10 12">
    <name type="scientific">Geotrichum candidum</name>
    <name type="common">Oospora lactis</name>
    <name type="synonym">Dipodascus geotrichum</name>
    <dbReference type="NCBI Taxonomy" id="1173061"/>
    <lineage>
        <taxon>Eukaryota</taxon>
        <taxon>Fungi</taxon>
        <taxon>Dikarya</taxon>
        <taxon>Ascomycota</taxon>
        <taxon>Saccharomycotina</taxon>
        <taxon>Dipodascomycetes</taxon>
        <taxon>Dipodascales</taxon>
        <taxon>Dipodascaceae</taxon>
        <taxon>Geotrichum</taxon>
    </lineage>
</organism>